<name>A0A1Q5PY17_9ACTO</name>
<dbReference type="InParanoid" id="A0A1Q5PY17"/>
<dbReference type="Proteomes" id="UP000185612">
    <property type="component" value="Unassembled WGS sequence"/>
</dbReference>
<keyword evidence="2" id="KW-1185">Reference proteome</keyword>
<accession>A0A1Q5PY17</accession>
<dbReference type="AlphaFoldDB" id="A0A1Q5PY17"/>
<dbReference type="EMBL" id="MQVS01000002">
    <property type="protein sequence ID" value="OKL52352.1"/>
    <property type="molecule type" value="Genomic_DNA"/>
</dbReference>
<comment type="caution">
    <text evidence="1">The sequence shown here is derived from an EMBL/GenBank/DDBJ whole genome shotgun (WGS) entry which is preliminary data.</text>
</comment>
<dbReference type="STRING" id="52770.BSZ40_02395"/>
<protein>
    <submittedName>
        <fullName evidence="1">Uncharacterized protein</fullName>
    </submittedName>
</protein>
<evidence type="ECO:0000313" key="1">
    <source>
        <dbReference type="EMBL" id="OKL52352.1"/>
    </source>
</evidence>
<organism evidence="1 2">
    <name type="scientific">Buchananella hordeovulneris</name>
    <dbReference type="NCBI Taxonomy" id="52770"/>
    <lineage>
        <taxon>Bacteria</taxon>
        <taxon>Bacillati</taxon>
        <taxon>Actinomycetota</taxon>
        <taxon>Actinomycetes</taxon>
        <taxon>Actinomycetales</taxon>
        <taxon>Actinomycetaceae</taxon>
        <taxon>Buchananella</taxon>
    </lineage>
</organism>
<reference evidence="2" key="1">
    <citation type="submission" date="2016-12" db="EMBL/GenBank/DDBJ databases">
        <authorList>
            <person name="Meng X."/>
        </authorList>
    </citation>
    <scope>NUCLEOTIDE SEQUENCE [LARGE SCALE GENOMIC DNA]</scope>
    <source>
        <strain evidence="2">DSM 20732</strain>
    </source>
</reference>
<evidence type="ECO:0000313" key="2">
    <source>
        <dbReference type="Proteomes" id="UP000185612"/>
    </source>
</evidence>
<gene>
    <name evidence="1" type="ORF">BSZ40_02395</name>
</gene>
<proteinExistence type="predicted"/>
<sequence>MAAEADSLLVDFSLTTPQTAAPQLAEVIGRQRSRDRAVLGVFRVCYRGTGCLNQYREIWLPPGWQVQEFHRPAGARLQRWNRRDPLRARAGVTGTLGMST</sequence>